<gene>
    <name evidence="4" type="ORF">FCN74_01765</name>
</gene>
<evidence type="ECO:0000256" key="2">
    <source>
        <dbReference type="SAM" id="Phobius"/>
    </source>
</evidence>
<keyword evidence="2" id="KW-0472">Membrane</keyword>
<sequence>MAKKKTKIVKKLLHRYRLVILNEDTFEERISFKINRLYVIALMIISAFLIVILTSALIVYTPLKSYIPGYTTIDFKTQATKLNLKIDSLQQVVETKNAYFNSLRMVLKGETDTIIFDKDAIVDAKPATVDKSELMPSKNDSLLRAEVEQEDKFNVFQQAVFEGNFTLFPPVQGIVSDGFNPKNKHFAVDIATDKNQSVKSVADGRVIFSEWTAQTGYVIIIEHKFSLISVYKHNASLLKQQGDFVTSGEVIALTGDTGELSTGTHLHFELWSDGNPINPEEFINFN</sequence>
<feature type="transmembrane region" description="Helical" evidence="2">
    <location>
        <begin position="37"/>
        <end position="60"/>
    </location>
</feature>
<dbReference type="InterPro" id="IPR050570">
    <property type="entry name" value="Cell_wall_metabolism_enzyme"/>
</dbReference>
<comment type="caution">
    <text evidence="4">The sequence shown here is derived from an EMBL/GenBank/DDBJ whole genome shotgun (WGS) entry which is preliminary data.</text>
</comment>
<protein>
    <submittedName>
        <fullName evidence="4">M23 family metallopeptidase</fullName>
    </submittedName>
</protein>
<feature type="domain" description="M23ase beta-sheet core" evidence="3">
    <location>
        <begin position="184"/>
        <end position="279"/>
    </location>
</feature>
<evidence type="ECO:0000313" key="4">
    <source>
        <dbReference type="EMBL" id="TKS57170.1"/>
    </source>
</evidence>
<dbReference type="RefSeq" id="WP_138930873.1">
    <property type="nucleotide sequence ID" value="NZ_SWMU01000001.1"/>
</dbReference>
<dbReference type="InterPro" id="IPR011055">
    <property type="entry name" value="Dup_hybrid_motif"/>
</dbReference>
<proteinExistence type="predicted"/>
<accession>A0A4U5TS98</accession>
<organism evidence="4 5">
    <name type="scientific">Mesohalobacter halotolerans</name>
    <dbReference type="NCBI Taxonomy" id="1883405"/>
    <lineage>
        <taxon>Bacteria</taxon>
        <taxon>Pseudomonadati</taxon>
        <taxon>Bacteroidota</taxon>
        <taxon>Flavobacteriia</taxon>
        <taxon>Flavobacteriales</taxon>
        <taxon>Flavobacteriaceae</taxon>
        <taxon>Mesohalobacter</taxon>
    </lineage>
</organism>
<evidence type="ECO:0000313" key="5">
    <source>
        <dbReference type="Proteomes" id="UP000306552"/>
    </source>
</evidence>
<dbReference type="OrthoDB" id="9814377at2"/>
<dbReference type="AlphaFoldDB" id="A0A4U5TS98"/>
<keyword evidence="1" id="KW-0732">Signal</keyword>
<dbReference type="CDD" id="cd12797">
    <property type="entry name" value="M23_peptidase"/>
    <property type="match status" value="1"/>
</dbReference>
<dbReference type="Gene3D" id="2.70.70.10">
    <property type="entry name" value="Glucose Permease (Domain IIA)"/>
    <property type="match status" value="1"/>
</dbReference>
<evidence type="ECO:0000256" key="1">
    <source>
        <dbReference type="ARBA" id="ARBA00022729"/>
    </source>
</evidence>
<reference evidence="4 5" key="1">
    <citation type="submission" date="2019-04" db="EMBL/GenBank/DDBJ databases">
        <title>Psychroflexus halotolerans sp. nov., isolated from a marine solar saltern.</title>
        <authorList>
            <person name="Feng X."/>
        </authorList>
    </citation>
    <scope>NUCLEOTIDE SEQUENCE [LARGE SCALE GENOMIC DNA]</scope>
    <source>
        <strain evidence="4 5">WDS2C27</strain>
    </source>
</reference>
<keyword evidence="2" id="KW-1133">Transmembrane helix</keyword>
<dbReference type="InterPro" id="IPR016047">
    <property type="entry name" value="M23ase_b-sheet_dom"/>
</dbReference>
<dbReference type="GO" id="GO:0004222">
    <property type="term" value="F:metalloendopeptidase activity"/>
    <property type="evidence" value="ECO:0007669"/>
    <property type="project" value="TreeGrafter"/>
</dbReference>
<evidence type="ECO:0000259" key="3">
    <source>
        <dbReference type="Pfam" id="PF01551"/>
    </source>
</evidence>
<dbReference type="Proteomes" id="UP000306552">
    <property type="component" value="Unassembled WGS sequence"/>
</dbReference>
<dbReference type="PANTHER" id="PTHR21666:SF289">
    <property type="entry name" value="L-ALA--D-GLU ENDOPEPTIDASE"/>
    <property type="match status" value="1"/>
</dbReference>
<keyword evidence="5" id="KW-1185">Reference proteome</keyword>
<dbReference type="Pfam" id="PF01551">
    <property type="entry name" value="Peptidase_M23"/>
    <property type="match status" value="1"/>
</dbReference>
<dbReference type="PANTHER" id="PTHR21666">
    <property type="entry name" value="PEPTIDASE-RELATED"/>
    <property type="match status" value="1"/>
</dbReference>
<name>A0A4U5TS98_9FLAO</name>
<dbReference type="SUPFAM" id="SSF51261">
    <property type="entry name" value="Duplicated hybrid motif"/>
    <property type="match status" value="1"/>
</dbReference>
<dbReference type="EMBL" id="SWMU01000001">
    <property type="protein sequence ID" value="TKS57170.1"/>
    <property type="molecule type" value="Genomic_DNA"/>
</dbReference>
<keyword evidence="2" id="KW-0812">Transmembrane</keyword>